<keyword evidence="3" id="KW-1185">Reference proteome</keyword>
<proteinExistence type="predicted"/>
<dbReference type="OrthoDB" id="5068061at2759"/>
<keyword evidence="1" id="KW-0175">Coiled coil</keyword>
<sequence>MSDWIARNRLETENKSLKVDLTNAQKELGQQAPIEEKNKDLRDQIKSYKSKMKQFTVMFEDAEKRARENEEKVATERAAKEMMERCHKAELTERESEVVGVKSHNKELEQTVAELQASIDMCWWHRLRDWTQGFWESYTSGSWISIPDGTDEDVGLKLKET</sequence>
<evidence type="ECO:0000313" key="2">
    <source>
        <dbReference type="EMBL" id="KAF5622265.1"/>
    </source>
</evidence>
<reference evidence="2 3" key="1">
    <citation type="submission" date="2020-05" db="EMBL/GenBank/DDBJ databases">
        <title>Identification and distribution of gene clusters putatively required for synthesis of sphingolipid metabolism inhibitors in phylogenetically diverse species of the filamentous fungus Fusarium.</title>
        <authorList>
            <person name="Kim H.-S."/>
            <person name="Busman M."/>
            <person name="Brown D.W."/>
            <person name="Divon H."/>
            <person name="Uhlig S."/>
            <person name="Proctor R.H."/>
        </authorList>
    </citation>
    <scope>NUCLEOTIDE SEQUENCE [LARGE SCALE GENOMIC DNA]</scope>
    <source>
        <strain evidence="2 3">NRRL 66243</strain>
    </source>
</reference>
<gene>
    <name evidence="2" type="ORF">FTJAE_10999</name>
</gene>
<dbReference type="Proteomes" id="UP000530670">
    <property type="component" value="Unassembled WGS sequence"/>
</dbReference>
<dbReference type="EMBL" id="JAAQRI010000264">
    <property type="protein sequence ID" value="KAF5622265.1"/>
    <property type="molecule type" value="Genomic_DNA"/>
</dbReference>
<organism evidence="2 3">
    <name type="scientific">Fusarium tjaetaba</name>
    <dbReference type="NCBI Taxonomy" id="1567544"/>
    <lineage>
        <taxon>Eukaryota</taxon>
        <taxon>Fungi</taxon>
        <taxon>Dikarya</taxon>
        <taxon>Ascomycota</taxon>
        <taxon>Pezizomycotina</taxon>
        <taxon>Sordariomycetes</taxon>
        <taxon>Hypocreomycetidae</taxon>
        <taxon>Hypocreales</taxon>
        <taxon>Nectriaceae</taxon>
        <taxon>Fusarium</taxon>
        <taxon>Fusarium fujikuroi species complex</taxon>
    </lineage>
</organism>
<comment type="caution">
    <text evidence="2">The sequence shown here is derived from an EMBL/GenBank/DDBJ whole genome shotgun (WGS) entry which is preliminary data.</text>
</comment>
<evidence type="ECO:0000313" key="3">
    <source>
        <dbReference type="Proteomes" id="UP000530670"/>
    </source>
</evidence>
<evidence type="ECO:0000256" key="1">
    <source>
        <dbReference type="SAM" id="Coils"/>
    </source>
</evidence>
<dbReference type="AlphaFoldDB" id="A0A8H5VHF5"/>
<accession>A0A8H5VHF5</accession>
<dbReference type="RefSeq" id="XP_037201992.1">
    <property type="nucleotide sequence ID" value="XM_037343895.1"/>
</dbReference>
<dbReference type="GeneID" id="59296165"/>
<name>A0A8H5VHF5_9HYPO</name>
<feature type="coiled-coil region" evidence="1">
    <location>
        <begin position="7"/>
        <end position="85"/>
    </location>
</feature>
<protein>
    <submittedName>
        <fullName evidence="2">Uncharacterized protein</fullName>
    </submittedName>
</protein>